<reference evidence="2 3" key="1">
    <citation type="submission" date="2024-03" db="EMBL/GenBank/DDBJ databases">
        <authorList>
            <person name="Martinez-Hernandez J."/>
        </authorList>
    </citation>
    <scope>NUCLEOTIDE SEQUENCE [LARGE SCALE GENOMIC DNA]</scope>
</reference>
<evidence type="ECO:0000256" key="1">
    <source>
        <dbReference type="SAM" id="MobiDB-lite"/>
    </source>
</evidence>
<organism evidence="2 3">
    <name type="scientific">Lupinus luteus</name>
    <name type="common">European yellow lupine</name>
    <dbReference type="NCBI Taxonomy" id="3873"/>
    <lineage>
        <taxon>Eukaryota</taxon>
        <taxon>Viridiplantae</taxon>
        <taxon>Streptophyta</taxon>
        <taxon>Embryophyta</taxon>
        <taxon>Tracheophyta</taxon>
        <taxon>Spermatophyta</taxon>
        <taxon>Magnoliopsida</taxon>
        <taxon>eudicotyledons</taxon>
        <taxon>Gunneridae</taxon>
        <taxon>Pentapetalae</taxon>
        <taxon>rosids</taxon>
        <taxon>fabids</taxon>
        <taxon>Fabales</taxon>
        <taxon>Fabaceae</taxon>
        <taxon>Papilionoideae</taxon>
        <taxon>50 kb inversion clade</taxon>
        <taxon>genistoids sensu lato</taxon>
        <taxon>core genistoids</taxon>
        <taxon>Genisteae</taxon>
        <taxon>Lupinus</taxon>
    </lineage>
</organism>
<comment type="caution">
    <text evidence="2">The sequence shown here is derived from an EMBL/GenBank/DDBJ whole genome shotgun (WGS) entry which is preliminary data.</text>
</comment>
<dbReference type="AlphaFoldDB" id="A0AAV1WB42"/>
<dbReference type="EMBL" id="CAXHTB010000005">
    <property type="protein sequence ID" value="CAL0306397.1"/>
    <property type="molecule type" value="Genomic_DNA"/>
</dbReference>
<feature type="region of interest" description="Disordered" evidence="1">
    <location>
        <begin position="72"/>
        <end position="96"/>
    </location>
</feature>
<evidence type="ECO:0000313" key="3">
    <source>
        <dbReference type="Proteomes" id="UP001497480"/>
    </source>
</evidence>
<sequence>MAGEEILRIQAQEGVALSLVKEITEYFHEVGMINERTIVSSAHRLSAQVNPLLPQPLNPMLPQPLNMMLPQRLPGLYGKRNHNSSDDDSPSPTVSFVPKSVMHARPFLSRSTLDDFTFLRGILAALRVKPSKASNCS</sequence>
<protein>
    <submittedName>
        <fullName evidence="2">Uncharacterized protein</fullName>
    </submittedName>
</protein>
<gene>
    <name evidence="2" type="ORF">LLUT_LOCUS7457</name>
</gene>
<dbReference type="Proteomes" id="UP001497480">
    <property type="component" value="Unassembled WGS sequence"/>
</dbReference>
<proteinExistence type="predicted"/>
<evidence type="ECO:0000313" key="2">
    <source>
        <dbReference type="EMBL" id="CAL0306397.1"/>
    </source>
</evidence>
<name>A0AAV1WB42_LUPLU</name>
<accession>A0AAV1WB42</accession>
<keyword evidence="3" id="KW-1185">Reference proteome</keyword>